<feature type="domain" description="Amidohydrolase 3" evidence="1">
    <location>
        <begin position="66"/>
        <end position="568"/>
    </location>
</feature>
<dbReference type="SUPFAM" id="SSF51556">
    <property type="entry name" value="Metallo-dependent hydrolases"/>
    <property type="match status" value="1"/>
</dbReference>
<organism evidence="2 3">
    <name type="scientific">Kitasatospora kazusensis</name>
    <dbReference type="NCBI Taxonomy" id="407974"/>
    <lineage>
        <taxon>Bacteria</taxon>
        <taxon>Bacillati</taxon>
        <taxon>Actinomycetota</taxon>
        <taxon>Actinomycetes</taxon>
        <taxon>Kitasatosporales</taxon>
        <taxon>Streptomycetaceae</taxon>
        <taxon>Kitasatospora</taxon>
    </lineage>
</organism>
<comment type="caution">
    <text evidence="2">The sequence shown here is derived from an EMBL/GenBank/DDBJ whole genome shotgun (WGS) entry which is preliminary data.</text>
</comment>
<dbReference type="InterPro" id="IPR011059">
    <property type="entry name" value="Metal-dep_hydrolase_composite"/>
</dbReference>
<dbReference type="Gene3D" id="3.20.20.140">
    <property type="entry name" value="Metal-dependent hydrolases"/>
    <property type="match status" value="1"/>
</dbReference>
<dbReference type="Gene3D" id="3.10.310.70">
    <property type="match status" value="1"/>
</dbReference>
<dbReference type="InterPro" id="IPR032466">
    <property type="entry name" value="Metal_Hydrolase"/>
</dbReference>
<evidence type="ECO:0000259" key="1">
    <source>
        <dbReference type="Pfam" id="PF07969"/>
    </source>
</evidence>
<proteinExistence type="predicted"/>
<dbReference type="SUPFAM" id="SSF51338">
    <property type="entry name" value="Composite domain of metallo-dependent hydrolases"/>
    <property type="match status" value="1"/>
</dbReference>
<dbReference type="InterPro" id="IPR013108">
    <property type="entry name" value="Amidohydro_3"/>
</dbReference>
<accession>A0ABP5LIP3</accession>
<name>A0ABP5LIP3_9ACTN</name>
<protein>
    <submittedName>
        <fullName evidence="2">Amidohydrolase</fullName>
    </submittedName>
</protein>
<dbReference type="EMBL" id="BAAANT010000023">
    <property type="protein sequence ID" value="GAA2148039.1"/>
    <property type="molecule type" value="Genomic_DNA"/>
</dbReference>
<evidence type="ECO:0000313" key="2">
    <source>
        <dbReference type="EMBL" id="GAA2148039.1"/>
    </source>
</evidence>
<dbReference type="Gene3D" id="2.30.40.10">
    <property type="entry name" value="Urease, subunit C, domain 1"/>
    <property type="match status" value="1"/>
</dbReference>
<dbReference type="InterPro" id="IPR033932">
    <property type="entry name" value="YtcJ-like"/>
</dbReference>
<dbReference type="PANTHER" id="PTHR22642:SF2">
    <property type="entry name" value="PROTEIN LONG AFTER FAR-RED 3"/>
    <property type="match status" value="1"/>
</dbReference>
<sequence length="590" mass="63029">MAMDPPGGTASGDADVIFFGGEIVTVAAEESELAPEAVAVKDGRIVFVGDRSRAFADWQGDGTVLRDLQGRTLLPGFIDAHGHLTGTGLQATIANLLAEPDGDVTDLDSLRQKLREFADSPVGLRSEWIIGFGYDDSMLDGRKHPTRADLDEVSTERPVLAIHQSFHLGAVNSKGLELLGYGPGTPDPAGGVIRRESALVRPYGVPDGVLEESAFLPASGLAIDGMDPSDVGQFLFKGLRAAARFGFTTVQEGAASLDVLDAMREAAAEYPGGLPADVVVYVKAGEAVAEPERVRAGREYVRGLRAGGIKMVLDGSPQGRTAWLTEPYKTRPDGTDEGYRGYRAIEDETALAQLRAGFENDWQVIAHVNGDAAIDQFVGALRTVTAESESGAEPEPGPADRRPVAIHAQTARADQLDAFAELGVIPSFFSMHTYYWGDWYRETVLGKARAAEISPARWALDRGLVYTSHHDAPVALPNSIAILSSQVTRVTRSGHVLGRHQRVSALDALKSLTINAAHQYFEQDDKGSIEVGKLADLVVLSDNPLLVPSKAIKDLTVEETVKAGVTVYDAASEEPEPVPVTARVTPAPHC</sequence>
<dbReference type="Proteomes" id="UP001422759">
    <property type="component" value="Unassembled WGS sequence"/>
</dbReference>
<dbReference type="Pfam" id="PF07969">
    <property type="entry name" value="Amidohydro_3"/>
    <property type="match status" value="1"/>
</dbReference>
<keyword evidence="3" id="KW-1185">Reference proteome</keyword>
<dbReference type="PANTHER" id="PTHR22642">
    <property type="entry name" value="IMIDAZOLONEPROPIONASE"/>
    <property type="match status" value="1"/>
</dbReference>
<gene>
    <name evidence="2" type="ORF">GCM10009760_39530</name>
</gene>
<reference evidence="3" key="1">
    <citation type="journal article" date="2019" name="Int. J. Syst. Evol. Microbiol.">
        <title>The Global Catalogue of Microorganisms (GCM) 10K type strain sequencing project: providing services to taxonomists for standard genome sequencing and annotation.</title>
        <authorList>
            <consortium name="The Broad Institute Genomics Platform"/>
            <consortium name="The Broad Institute Genome Sequencing Center for Infectious Disease"/>
            <person name="Wu L."/>
            <person name="Ma J."/>
        </authorList>
    </citation>
    <scope>NUCLEOTIDE SEQUENCE [LARGE SCALE GENOMIC DNA]</scope>
    <source>
        <strain evidence="3">JCM 14560</strain>
    </source>
</reference>
<evidence type="ECO:0000313" key="3">
    <source>
        <dbReference type="Proteomes" id="UP001422759"/>
    </source>
</evidence>
<dbReference type="RefSeq" id="WP_344466837.1">
    <property type="nucleotide sequence ID" value="NZ_BAAANT010000023.1"/>
</dbReference>
<dbReference type="CDD" id="cd01300">
    <property type="entry name" value="YtcJ_like"/>
    <property type="match status" value="1"/>
</dbReference>